<evidence type="ECO:0000313" key="3">
    <source>
        <dbReference type="EMBL" id="KAF5366739.1"/>
    </source>
</evidence>
<dbReference type="Pfam" id="PF24855">
    <property type="entry name" value="DUF7729"/>
    <property type="match status" value="1"/>
</dbReference>
<feature type="domain" description="DUF7729" evidence="2">
    <location>
        <begin position="27"/>
        <end position="145"/>
    </location>
</feature>
<feature type="chain" id="PRO_5034621770" description="DUF7729 domain-containing protein" evidence="1">
    <location>
        <begin position="18"/>
        <end position="314"/>
    </location>
</feature>
<comment type="caution">
    <text evidence="3">The sequence shown here is derived from an EMBL/GenBank/DDBJ whole genome shotgun (WGS) entry which is preliminary data.</text>
</comment>
<evidence type="ECO:0000256" key="1">
    <source>
        <dbReference type="SAM" id="SignalP"/>
    </source>
</evidence>
<protein>
    <recommendedName>
        <fullName evidence="2">DUF7729 domain-containing protein</fullName>
    </recommendedName>
</protein>
<dbReference type="AlphaFoldDB" id="A0A8H5GKF4"/>
<keyword evidence="1" id="KW-0732">Signal</keyword>
<sequence length="314" mass="32718">MLHKIAVIAAVSGAAWAQSSLIPDGISDGCRTFLTQLNSNSDLLSCTQNLVKATANYGPGGNATSTSASAMGSALTNICSSSTSCDESKVRSALSSFGSSCTAELTSNKNDVVLRTYDVLYALIPMRNAVCSKDDSGKWCVIQIGSSSSPTTASVALANNAVDTSHKVDAAAIQEFLWTKDASALSKRDDAIYPNSTTFANNNVPFLTIQKDASYAQLCTTCTRNVLTSYINFESTLPYQPGLASSPLLNEQTDLYNGIKSTCGPSFLQGAVAAAGSLSDGSSDKNGASTLRFDAQALFAVVLGAATMTVFAFF</sequence>
<organism evidence="3 4">
    <name type="scientific">Tetrapyrgos nigripes</name>
    <dbReference type="NCBI Taxonomy" id="182062"/>
    <lineage>
        <taxon>Eukaryota</taxon>
        <taxon>Fungi</taxon>
        <taxon>Dikarya</taxon>
        <taxon>Basidiomycota</taxon>
        <taxon>Agaricomycotina</taxon>
        <taxon>Agaricomycetes</taxon>
        <taxon>Agaricomycetidae</taxon>
        <taxon>Agaricales</taxon>
        <taxon>Marasmiineae</taxon>
        <taxon>Marasmiaceae</taxon>
        <taxon>Tetrapyrgos</taxon>
    </lineage>
</organism>
<proteinExistence type="predicted"/>
<name>A0A8H5GKF4_9AGAR</name>
<keyword evidence="4" id="KW-1185">Reference proteome</keyword>
<evidence type="ECO:0000259" key="2">
    <source>
        <dbReference type="Pfam" id="PF24855"/>
    </source>
</evidence>
<reference evidence="3 4" key="1">
    <citation type="journal article" date="2020" name="ISME J.">
        <title>Uncovering the hidden diversity of litter-decomposition mechanisms in mushroom-forming fungi.</title>
        <authorList>
            <person name="Floudas D."/>
            <person name="Bentzer J."/>
            <person name="Ahren D."/>
            <person name="Johansson T."/>
            <person name="Persson P."/>
            <person name="Tunlid A."/>
        </authorList>
    </citation>
    <scope>NUCLEOTIDE SEQUENCE [LARGE SCALE GENOMIC DNA]</scope>
    <source>
        <strain evidence="3 4">CBS 291.85</strain>
    </source>
</reference>
<dbReference type="EMBL" id="JAACJM010000021">
    <property type="protein sequence ID" value="KAF5366739.1"/>
    <property type="molecule type" value="Genomic_DNA"/>
</dbReference>
<dbReference type="Proteomes" id="UP000559256">
    <property type="component" value="Unassembled WGS sequence"/>
</dbReference>
<gene>
    <name evidence="3" type="ORF">D9758_006568</name>
</gene>
<accession>A0A8H5GKF4</accession>
<evidence type="ECO:0000313" key="4">
    <source>
        <dbReference type="Proteomes" id="UP000559256"/>
    </source>
</evidence>
<dbReference type="OrthoDB" id="5588482at2759"/>
<feature type="signal peptide" evidence="1">
    <location>
        <begin position="1"/>
        <end position="17"/>
    </location>
</feature>
<dbReference type="InterPro" id="IPR056146">
    <property type="entry name" value="DUF7729"/>
</dbReference>